<proteinExistence type="predicted"/>
<dbReference type="Gene3D" id="3.30.9.10">
    <property type="entry name" value="D-Amino Acid Oxidase, subunit A, domain 2"/>
    <property type="match status" value="1"/>
</dbReference>
<feature type="domain" description="FAD dependent oxidoreductase" evidence="2">
    <location>
        <begin position="36"/>
        <end position="386"/>
    </location>
</feature>
<keyword evidence="1" id="KW-0560">Oxidoreductase</keyword>
<gene>
    <name evidence="3" type="ORF">ABS24_06970</name>
</gene>
<dbReference type="SUPFAM" id="SSF51905">
    <property type="entry name" value="FAD/NAD(P)-binding domain"/>
    <property type="match status" value="1"/>
</dbReference>
<dbReference type="Gene3D" id="3.50.50.60">
    <property type="entry name" value="FAD/NAD(P)-binding domain"/>
    <property type="match status" value="1"/>
</dbReference>
<dbReference type="EMBL" id="LICA01000283">
    <property type="protein sequence ID" value="KRO93092.1"/>
    <property type="molecule type" value="Genomic_DNA"/>
</dbReference>
<organism evidence="3 4">
    <name type="scientific">SAR92 bacterium BACL26 MAG-121220-bin70</name>
    <dbReference type="NCBI Taxonomy" id="1655626"/>
    <lineage>
        <taxon>Bacteria</taxon>
        <taxon>Pseudomonadati</taxon>
        <taxon>Pseudomonadota</taxon>
        <taxon>Gammaproteobacteria</taxon>
        <taxon>Cellvibrionales</taxon>
        <taxon>Porticoccaceae</taxon>
        <taxon>SAR92 clade</taxon>
    </lineage>
</organism>
<evidence type="ECO:0000256" key="1">
    <source>
        <dbReference type="ARBA" id="ARBA00023002"/>
    </source>
</evidence>
<evidence type="ECO:0000313" key="3">
    <source>
        <dbReference type="EMBL" id="KRO93092.1"/>
    </source>
</evidence>
<protein>
    <submittedName>
        <fullName evidence="3">Oxidoreductase</fullName>
    </submittedName>
</protein>
<comment type="caution">
    <text evidence="3">The sequence shown here is derived from an EMBL/GenBank/DDBJ whole genome shotgun (WGS) entry which is preliminary data.</text>
</comment>
<dbReference type="PANTHER" id="PTHR13847:SF281">
    <property type="entry name" value="FAD DEPENDENT OXIDOREDUCTASE DOMAIN-CONTAINING PROTEIN"/>
    <property type="match status" value="1"/>
</dbReference>
<dbReference type="Pfam" id="PF01266">
    <property type="entry name" value="DAO"/>
    <property type="match status" value="1"/>
</dbReference>
<dbReference type="GO" id="GO:0005737">
    <property type="term" value="C:cytoplasm"/>
    <property type="evidence" value="ECO:0007669"/>
    <property type="project" value="TreeGrafter"/>
</dbReference>
<accession>A0A0R2U230</accession>
<dbReference type="AlphaFoldDB" id="A0A0R2U230"/>
<dbReference type="PANTHER" id="PTHR13847">
    <property type="entry name" value="SARCOSINE DEHYDROGENASE-RELATED"/>
    <property type="match status" value="1"/>
</dbReference>
<dbReference type="InterPro" id="IPR036188">
    <property type="entry name" value="FAD/NAD-bd_sf"/>
</dbReference>
<reference evidence="3 4" key="1">
    <citation type="submission" date="2015-10" db="EMBL/GenBank/DDBJ databases">
        <title>Metagenome-Assembled Genomes uncover a global brackish microbiome.</title>
        <authorList>
            <person name="Hugerth L.W."/>
            <person name="Larsson J."/>
            <person name="Alneberg J."/>
            <person name="Lindh M.V."/>
            <person name="Legrand C."/>
            <person name="Pinhassi J."/>
            <person name="Andersson A.F."/>
        </authorList>
    </citation>
    <scope>NUCLEOTIDE SEQUENCE [LARGE SCALE GENOMIC DNA]</scope>
    <source>
        <strain evidence="3">BACL26 MAG-121220-bin70</strain>
    </source>
</reference>
<name>A0A0R2U230_9GAMM</name>
<dbReference type="Proteomes" id="UP000051213">
    <property type="component" value="Unassembled WGS sequence"/>
</dbReference>
<sequence length="430" mass="47645">MSIKPLAKYFFMDSYYTASTPTRPGFEALKGSINADVCIVGAGYTGLSSALHLAKRGYRVVVLEAETVAFGASGRNGGHVGTGQRMEQQDIERKLGHETAHCLWNMGLEAVDNVRDLILQNAIDCDLKYGDVSFAHKLRYCEDLEADVAFFNNRYNFNDLEYIPRNRINEVIESDAYYGALWNKAALHLHPLKYALGLAKVAMDAGVTIYENSRVQSYSGTPVIIKTDQGQVTANELILACNGYIEDLEPKINGYIMPINNFVIATEPLSPEVAGSLVPKDTSMADSRFVINYWKLSADNRLIFGGGENYRLGFPGDIKSFVQKYMLAVYPQLTNTQIEYGWGGTLAITLNRLPHFGRINGNIWHLQGYSGHGVPTATFAGKLVAEAISGKHERFDIMANLPTGKFPGGTLLRWPGMVAGMLYYAMRDRF</sequence>
<dbReference type="InterPro" id="IPR006076">
    <property type="entry name" value="FAD-dep_OxRdtase"/>
</dbReference>
<evidence type="ECO:0000313" key="4">
    <source>
        <dbReference type="Proteomes" id="UP000051213"/>
    </source>
</evidence>
<dbReference type="GO" id="GO:0016491">
    <property type="term" value="F:oxidoreductase activity"/>
    <property type="evidence" value="ECO:0007669"/>
    <property type="project" value="UniProtKB-KW"/>
</dbReference>
<evidence type="ECO:0000259" key="2">
    <source>
        <dbReference type="Pfam" id="PF01266"/>
    </source>
</evidence>